<name>A0A7W9B2P5_9SPHN</name>
<dbReference type="Gene3D" id="3.40.50.720">
    <property type="entry name" value="NAD(P)-binding Rossmann-like Domain"/>
    <property type="match status" value="1"/>
</dbReference>
<comment type="similarity">
    <text evidence="1">Belongs to the short-chain dehydrogenases/reductases (SDR) family.</text>
</comment>
<evidence type="ECO:0000256" key="1">
    <source>
        <dbReference type="ARBA" id="ARBA00006484"/>
    </source>
</evidence>
<dbReference type="PRINTS" id="PR00081">
    <property type="entry name" value="GDHRDH"/>
</dbReference>
<dbReference type="PANTHER" id="PTHR24321:SF8">
    <property type="entry name" value="ESTRADIOL 17-BETA-DEHYDROGENASE 8-RELATED"/>
    <property type="match status" value="1"/>
</dbReference>
<organism evidence="3 4">
    <name type="scientific">Sphingopyxis panaciterrulae</name>
    <dbReference type="NCBI Taxonomy" id="462372"/>
    <lineage>
        <taxon>Bacteria</taxon>
        <taxon>Pseudomonadati</taxon>
        <taxon>Pseudomonadota</taxon>
        <taxon>Alphaproteobacteria</taxon>
        <taxon>Sphingomonadales</taxon>
        <taxon>Sphingomonadaceae</taxon>
        <taxon>Sphingopyxis</taxon>
    </lineage>
</organism>
<reference evidence="3 4" key="1">
    <citation type="submission" date="2020-08" db="EMBL/GenBank/DDBJ databases">
        <title>Genomic Encyclopedia of Type Strains, Phase IV (KMG-IV): sequencing the most valuable type-strain genomes for metagenomic binning, comparative biology and taxonomic classification.</title>
        <authorList>
            <person name="Goeker M."/>
        </authorList>
    </citation>
    <scope>NUCLEOTIDE SEQUENCE [LARGE SCALE GENOMIC DNA]</scope>
    <source>
        <strain evidence="3 4">DSM 27163</strain>
    </source>
</reference>
<dbReference type="GO" id="GO:0016491">
    <property type="term" value="F:oxidoreductase activity"/>
    <property type="evidence" value="ECO:0007669"/>
    <property type="project" value="UniProtKB-KW"/>
</dbReference>
<accession>A0A7W9B2P5</accession>
<evidence type="ECO:0000256" key="2">
    <source>
        <dbReference type="ARBA" id="ARBA00023002"/>
    </source>
</evidence>
<evidence type="ECO:0000313" key="3">
    <source>
        <dbReference type="EMBL" id="MBB5705129.1"/>
    </source>
</evidence>
<dbReference type="CDD" id="cd05233">
    <property type="entry name" value="SDR_c"/>
    <property type="match status" value="1"/>
</dbReference>
<keyword evidence="2" id="KW-0560">Oxidoreductase</keyword>
<evidence type="ECO:0000313" key="4">
    <source>
        <dbReference type="Proteomes" id="UP000537161"/>
    </source>
</evidence>
<dbReference type="SUPFAM" id="SSF51735">
    <property type="entry name" value="NAD(P)-binding Rossmann-fold domains"/>
    <property type="match status" value="1"/>
</dbReference>
<protein>
    <submittedName>
        <fullName evidence="3">NAD(P)-dependent dehydrogenase (Short-subunit alcohol dehydrogenase family)</fullName>
    </submittedName>
</protein>
<dbReference type="Pfam" id="PF13561">
    <property type="entry name" value="adh_short_C2"/>
    <property type="match status" value="1"/>
</dbReference>
<gene>
    <name evidence="3" type="ORF">FHR21_000454</name>
</gene>
<dbReference type="EMBL" id="JACIJH010000001">
    <property type="protein sequence ID" value="MBB5705129.1"/>
    <property type="molecule type" value="Genomic_DNA"/>
</dbReference>
<dbReference type="Proteomes" id="UP000537161">
    <property type="component" value="Unassembled WGS sequence"/>
</dbReference>
<dbReference type="PRINTS" id="PR00080">
    <property type="entry name" value="SDRFAMILY"/>
</dbReference>
<dbReference type="InterPro" id="IPR036291">
    <property type="entry name" value="NAD(P)-bd_dom_sf"/>
</dbReference>
<dbReference type="FunFam" id="3.40.50.720:FF:000084">
    <property type="entry name" value="Short-chain dehydrogenase reductase"/>
    <property type="match status" value="1"/>
</dbReference>
<keyword evidence="4" id="KW-1185">Reference proteome</keyword>
<comment type="caution">
    <text evidence="3">The sequence shown here is derived from an EMBL/GenBank/DDBJ whole genome shotgun (WGS) entry which is preliminary data.</text>
</comment>
<dbReference type="RefSeq" id="WP_184094881.1">
    <property type="nucleotide sequence ID" value="NZ_JACIJH010000001.1"/>
</dbReference>
<dbReference type="InterPro" id="IPR002347">
    <property type="entry name" value="SDR_fam"/>
</dbReference>
<proteinExistence type="inferred from homology"/>
<dbReference type="AlphaFoldDB" id="A0A7W9B2P5"/>
<sequence length="254" mass="26373">MPQPFRNRVTLVTGGASGIGQAIVRRLIADGARTVFTDIDETAGGRMEAEAGGAARFLHADATVEADAERSIAETLAAFGRLDVAVHNVGNFGTGDAAGTGLEAMDVQAWDNTLRQCLTSCMLGMKYALPPMLAAGSGSIVNIASLAGIRVTRYASYAYHAAKAGVVHLSEAAAVLYADRGIRVNVIAPGLTLTPNIARTMPDEVRASLVREFHPSQRMVSPNEIADAVAWAAAPDGACATGLVIPVDGGWSAR</sequence>
<dbReference type="PANTHER" id="PTHR24321">
    <property type="entry name" value="DEHYDROGENASES, SHORT CHAIN"/>
    <property type="match status" value="1"/>
</dbReference>